<dbReference type="AlphaFoldDB" id="A0AAW0TW08"/>
<organism evidence="1 2">
    <name type="scientific">Scylla paramamosain</name>
    <name type="common">Mud crab</name>
    <dbReference type="NCBI Taxonomy" id="85552"/>
    <lineage>
        <taxon>Eukaryota</taxon>
        <taxon>Metazoa</taxon>
        <taxon>Ecdysozoa</taxon>
        <taxon>Arthropoda</taxon>
        <taxon>Crustacea</taxon>
        <taxon>Multicrustacea</taxon>
        <taxon>Malacostraca</taxon>
        <taxon>Eumalacostraca</taxon>
        <taxon>Eucarida</taxon>
        <taxon>Decapoda</taxon>
        <taxon>Pleocyemata</taxon>
        <taxon>Brachyura</taxon>
        <taxon>Eubrachyura</taxon>
        <taxon>Portunoidea</taxon>
        <taxon>Portunidae</taxon>
        <taxon>Portuninae</taxon>
        <taxon>Scylla</taxon>
    </lineage>
</organism>
<sequence>MLLVTTDSSLIVVSRAVSCASQTHCAAVKEGDATKVVVPLTFTWHQLEVAMIMTTAYAVFKSVPSA</sequence>
<evidence type="ECO:0000313" key="1">
    <source>
        <dbReference type="EMBL" id="KAK8391358.1"/>
    </source>
</evidence>
<gene>
    <name evidence="1" type="ORF">O3P69_017157</name>
</gene>
<dbReference type="Proteomes" id="UP001487740">
    <property type="component" value="Unassembled WGS sequence"/>
</dbReference>
<protein>
    <submittedName>
        <fullName evidence="1">Uncharacterized protein</fullName>
    </submittedName>
</protein>
<comment type="caution">
    <text evidence="1">The sequence shown here is derived from an EMBL/GenBank/DDBJ whole genome shotgun (WGS) entry which is preliminary data.</text>
</comment>
<proteinExistence type="predicted"/>
<accession>A0AAW0TW08</accession>
<reference evidence="1 2" key="1">
    <citation type="submission" date="2023-03" db="EMBL/GenBank/DDBJ databases">
        <title>High-quality genome of Scylla paramamosain provides insights in environmental adaptation.</title>
        <authorList>
            <person name="Zhang L."/>
        </authorList>
    </citation>
    <scope>NUCLEOTIDE SEQUENCE [LARGE SCALE GENOMIC DNA]</scope>
    <source>
        <strain evidence="1">LZ_2023a</strain>
        <tissue evidence="1">Muscle</tissue>
    </source>
</reference>
<evidence type="ECO:0000313" key="2">
    <source>
        <dbReference type="Proteomes" id="UP001487740"/>
    </source>
</evidence>
<keyword evidence="2" id="KW-1185">Reference proteome</keyword>
<name>A0AAW0TW08_SCYPA</name>
<dbReference type="EMBL" id="JARAKH010000024">
    <property type="protein sequence ID" value="KAK8391358.1"/>
    <property type="molecule type" value="Genomic_DNA"/>
</dbReference>